<feature type="signal peptide" evidence="1">
    <location>
        <begin position="1"/>
        <end position="20"/>
    </location>
</feature>
<organism evidence="2 3">
    <name type="scientific">Ophiobolus disseminans</name>
    <dbReference type="NCBI Taxonomy" id="1469910"/>
    <lineage>
        <taxon>Eukaryota</taxon>
        <taxon>Fungi</taxon>
        <taxon>Dikarya</taxon>
        <taxon>Ascomycota</taxon>
        <taxon>Pezizomycotina</taxon>
        <taxon>Dothideomycetes</taxon>
        <taxon>Pleosporomycetidae</taxon>
        <taxon>Pleosporales</taxon>
        <taxon>Pleosporineae</taxon>
        <taxon>Phaeosphaeriaceae</taxon>
        <taxon>Ophiobolus</taxon>
    </lineage>
</organism>
<dbReference type="AlphaFoldDB" id="A0A6A6ZW07"/>
<keyword evidence="3" id="KW-1185">Reference proteome</keyword>
<protein>
    <submittedName>
        <fullName evidence="2">Uncharacterized protein</fullName>
    </submittedName>
</protein>
<dbReference type="OrthoDB" id="3797255at2759"/>
<evidence type="ECO:0000313" key="3">
    <source>
        <dbReference type="Proteomes" id="UP000799424"/>
    </source>
</evidence>
<proteinExistence type="predicted"/>
<keyword evidence="1" id="KW-0732">Signal</keyword>
<gene>
    <name evidence="2" type="ORF">CC86DRAFT_353149</name>
</gene>
<dbReference type="Proteomes" id="UP000799424">
    <property type="component" value="Unassembled WGS sequence"/>
</dbReference>
<sequence>MHTLHLTLSVSLLSISTLYGASHGFAAAEGVPSAQLLPDGFFGLDKYEVLSMHQDGEEDVVHIRKRAGDDDCGSDCMAYSGFSEDNLQHCDADIEELLDKRSLEKRGRKPIKADVCKGVLVNGAAQPGFYLISPTWPTPETLETRHKKQKTKRIYDTGDPTKPYDIKWFELQVLDERWAKDIAGRKDPARCYDAEHVLEWQLLKTFIEEDMASPNSRCVLMHKYFMQELDKKSYKVKVAKNDGALKNDKFELEDGTLDFSNWNVVVKKGGSAVKPRLIDFVSHQWPGTAGGSPPNPFEYEMILLGSDANGKKENVWGDKKVFPEPKLDGKKMKYVKDNTLTLEALFDNHYYENDKQKTWDDNMGKCKAVHMFMTLMTLVQYHNDAYIRAVMRAQVQRVGAAFEYLETEVLPKAQVKGYTKRGLKKEWEDWMTKYHKARLDALQAALEDKMKVFEKSTGITTKMKRWDYLNIFKRVDTKKPNCGFEKDNKKMDERVQLLKDAFKKMKKVNSELKLD</sequence>
<evidence type="ECO:0000313" key="2">
    <source>
        <dbReference type="EMBL" id="KAF2824664.1"/>
    </source>
</evidence>
<feature type="chain" id="PRO_5025451309" evidence="1">
    <location>
        <begin position="21"/>
        <end position="515"/>
    </location>
</feature>
<reference evidence="2" key="1">
    <citation type="journal article" date="2020" name="Stud. Mycol.">
        <title>101 Dothideomycetes genomes: a test case for predicting lifestyles and emergence of pathogens.</title>
        <authorList>
            <person name="Haridas S."/>
            <person name="Albert R."/>
            <person name="Binder M."/>
            <person name="Bloem J."/>
            <person name="Labutti K."/>
            <person name="Salamov A."/>
            <person name="Andreopoulos B."/>
            <person name="Baker S."/>
            <person name="Barry K."/>
            <person name="Bills G."/>
            <person name="Bluhm B."/>
            <person name="Cannon C."/>
            <person name="Castanera R."/>
            <person name="Culley D."/>
            <person name="Daum C."/>
            <person name="Ezra D."/>
            <person name="Gonzalez J."/>
            <person name="Henrissat B."/>
            <person name="Kuo A."/>
            <person name="Liang C."/>
            <person name="Lipzen A."/>
            <person name="Lutzoni F."/>
            <person name="Magnuson J."/>
            <person name="Mondo S."/>
            <person name="Nolan M."/>
            <person name="Ohm R."/>
            <person name="Pangilinan J."/>
            <person name="Park H.-J."/>
            <person name="Ramirez L."/>
            <person name="Alfaro M."/>
            <person name="Sun H."/>
            <person name="Tritt A."/>
            <person name="Yoshinaga Y."/>
            <person name="Zwiers L.-H."/>
            <person name="Turgeon B."/>
            <person name="Goodwin S."/>
            <person name="Spatafora J."/>
            <person name="Crous P."/>
            <person name="Grigoriev I."/>
        </authorList>
    </citation>
    <scope>NUCLEOTIDE SEQUENCE</scope>
    <source>
        <strain evidence="2">CBS 113818</strain>
    </source>
</reference>
<evidence type="ECO:0000256" key="1">
    <source>
        <dbReference type="SAM" id="SignalP"/>
    </source>
</evidence>
<name>A0A6A6ZW07_9PLEO</name>
<dbReference type="EMBL" id="MU006229">
    <property type="protein sequence ID" value="KAF2824664.1"/>
    <property type="molecule type" value="Genomic_DNA"/>
</dbReference>
<accession>A0A6A6ZW07</accession>